<reference evidence="1 2" key="1">
    <citation type="submission" date="2024-03" db="EMBL/GenBank/DDBJ databases">
        <authorList>
            <person name="Martinez-Hernandez J."/>
        </authorList>
    </citation>
    <scope>NUCLEOTIDE SEQUENCE [LARGE SCALE GENOMIC DNA]</scope>
</reference>
<sequence>MTHTPTGHNELHKNSLTETVWNWKDPLRINLLLWRLVCNGLPTNELRLKRKMTDYGYCPR</sequence>
<proteinExistence type="predicted"/>
<evidence type="ECO:0000313" key="1">
    <source>
        <dbReference type="EMBL" id="CAL0323473.1"/>
    </source>
</evidence>
<organism evidence="1 2">
    <name type="scientific">Lupinus luteus</name>
    <name type="common">European yellow lupine</name>
    <dbReference type="NCBI Taxonomy" id="3873"/>
    <lineage>
        <taxon>Eukaryota</taxon>
        <taxon>Viridiplantae</taxon>
        <taxon>Streptophyta</taxon>
        <taxon>Embryophyta</taxon>
        <taxon>Tracheophyta</taxon>
        <taxon>Spermatophyta</taxon>
        <taxon>Magnoliopsida</taxon>
        <taxon>eudicotyledons</taxon>
        <taxon>Gunneridae</taxon>
        <taxon>Pentapetalae</taxon>
        <taxon>rosids</taxon>
        <taxon>fabids</taxon>
        <taxon>Fabales</taxon>
        <taxon>Fabaceae</taxon>
        <taxon>Papilionoideae</taxon>
        <taxon>50 kb inversion clade</taxon>
        <taxon>genistoids sensu lato</taxon>
        <taxon>core genistoids</taxon>
        <taxon>Genisteae</taxon>
        <taxon>Lupinus</taxon>
    </lineage>
</organism>
<comment type="caution">
    <text evidence="1">The sequence shown here is derived from an EMBL/GenBank/DDBJ whole genome shotgun (WGS) entry which is preliminary data.</text>
</comment>
<accession>A0AAV1XRK8</accession>
<dbReference type="Proteomes" id="UP001497480">
    <property type="component" value="Unassembled WGS sequence"/>
</dbReference>
<evidence type="ECO:0000313" key="2">
    <source>
        <dbReference type="Proteomes" id="UP001497480"/>
    </source>
</evidence>
<dbReference type="AlphaFoldDB" id="A0AAV1XRK8"/>
<protein>
    <recommendedName>
        <fullName evidence="3">Reverse transcriptase zinc-binding domain-containing protein</fullName>
    </recommendedName>
</protein>
<name>A0AAV1XRK8_LUPLU</name>
<keyword evidence="2" id="KW-1185">Reference proteome</keyword>
<gene>
    <name evidence="1" type="ORF">LLUT_LOCUS24533</name>
</gene>
<evidence type="ECO:0008006" key="3">
    <source>
        <dbReference type="Google" id="ProtNLM"/>
    </source>
</evidence>
<dbReference type="EMBL" id="CAXHTB010000017">
    <property type="protein sequence ID" value="CAL0323473.1"/>
    <property type="molecule type" value="Genomic_DNA"/>
</dbReference>